<proteinExistence type="predicted"/>
<accession>A0A8T2PK77</accession>
<feature type="region of interest" description="Disordered" evidence="1">
    <location>
        <begin position="1"/>
        <end position="22"/>
    </location>
</feature>
<evidence type="ECO:0000313" key="2">
    <source>
        <dbReference type="EMBL" id="KAG9351601.1"/>
    </source>
</evidence>
<dbReference type="EMBL" id="JAFBMS010000006">
    <property type="protein sequence ID" value="KAG9351601.1"/>
    <property type="molecule type" value="Genomic_DNA"/>
</dbReference>
<evidence type="ECO:0000256" key="1">
    <source>
        <dbReference type="SAM" id="MobiDB-lite"/>
    </source>
</evidence>
<sequence length="95" mass="10251">MCNTAVNNRNNGTGYNKGVPPGNIPGLVQGKRLNLCSSLPPLAACKLYIDPLNCRSVSSPSTDNSKGLEPLAWSQRMDAREEGMVPTLLLSDHRQ</sequence>
<dbReference type="AlphaFoldDB" id="A0A8T2PK77"/>
<dbReference type="Proteomes" id="UP000824540">
    <property type="component" value="Unassembled WGS sequence"/>
</dbReference>
<comment type="caution">
    <text evidence="2">The sequence shown here is derived from an EMBL/GenBank/DDBJ whole genome shotgun (WGS) entry which is preliminary data.</text>
</comment>
<name>A0A8T2PK77_9TELE</name>
<gene>
    <name evidence="2" type="ORF">JZ751_022852</name>
</gene>
<organism evidence="2 3">
    <name type="scientific">Albula glossodonta</name>
    <name type="common">roundjaw bonefish</name>
    <dbReference type="NCBI Taxonomy" id="121402"/>
    <lineage>
        <taxon>Eukaryota</taxon>
        <taxon>Metazoa</taxon>
        <taxon>Chordata</taxon>
        <taxon>Craniata</taxon>
        <taxon>Vertebrata</taxon>
        <taxon>Euteleostomi</taxon>
        <taxon>Actinopterygii</taxon>
        <taxon>Neopterygii</taxon>
        <taxon>Teleostei</taxon>
        <taxon>Albuliformes</taxon>
        <taxon>Albulidae</taxon>
        <taxon>Albula</taxon>
    </lineage>
</organism>
<protein>
    <submittedName>
        <fullName evidence="2">Uncharacterized protein</fullName>
    </submittedName>
</protein>
<reference evidence="2" key="1">
    <citation type="thesis" date="2021" institute="BYU ScholarsArchive" country="Provo, UT, USA">
        <title>Applications of and Algorithms for Genome Assembly and Genomic Analyses with an Emphasis on Marine Teleosts.</title>
        <authorList>
            <person name="Pickett B.D."/>
        </authorList>
    </citation>
    <scope>NUCLEOTIDE SEQUENCE</scope>
    <source>
        <strain evidence="2">HI-2016</strain>
    </source>
</reference>
<evidence type="ECO:0000313" key="3">
    <source>
        <dbReference type="Proteomes" id="UP000824540"/>
    </source>
</evidence>
<keyword evidence="3" id="KW-1185">Reference proteome</keyword>
<feature type="compositionally biased region" description="Polar residues" evidence="1">
    <location>
        <begin position="1"/>
        <end position="14"/>
    </location>
</feature>